<proteinExistence type="predicted"/>
<dbReference type="InterPro" id="IPR036388">
    <property type="entry name" value="WH-like_DNA-bd_sf"/>
</dbReference>
<dbReference type="KEGG" id="fop:FNB79_07805"/>
<dbReference type="Proteomes" id="UP000319209">
    <property type="component" value="Chromosome"/>
</dbReference>
<evidence type="ECO:0000313" key="3">
    <source>
        <dbReference type="Proteomes" id="UP000319209"/>
    </source>
</evidence>
<dbReference type="AlphaFoldDB" id="A0A516GQU7"/>
<reference evidence="2 3" key="1">
    <citation type="submission" date="2019-07" db="EMBL/GenBank/DDBJ databases">
        <title>Genome sequencing for Formosa sp. PS13.</title>
        <authorList>
            <person name="Park S.-J."/>
        </authorList>
    </citation>
    <scope>NUCLEOTIDE SEQUENCE [LARGE SCALE GENOMIC DNA]</scope>
    <source>
        <strain evidence="2 3">PS13</strain>
    </source>
</reference>
<dbReference type="InterPro" id="IPR000847">
    <property type="entry name" value="LysR_HTH_N"/>
</dbReference>
<feature type="domain" description="HTH lysR-type" evidence="1">
    <location>
        <begin position="23"/>
        <end position="82"/>
    </location>
</feature>
<evidence type="ECO:0000313" key="2">
    <source>
        <dbReference type="EMBL" id="QDO93891.1"/>
    </source>
</evidence>
<dbReference type="PANTHER" id="PTHR30432:SF1">
    <property type="entry name" value="DNA-BINDING TRANSCRIPTIONAL DUAL REGULATOR MODE"/>
    <property type="match status" value="1"/>
</dbReference>
<keyword evidence="3" id="KW-1185">Reference proteome</keyword>
<gene>
    <name evidence="2" type="ORF">FNB79_07805</name>
</gene>
<dbReference type="OrthoDB" id="9805928at2"/>
<dbReference type="Pfam" id="PF00126">
    <property type="entry name" value="HTH_1"/>
    <property type="match status" value="1"/>
</dbReference>
<sequence length="112" mass="12491">MEIKSRIWIEKDGKPFLGYGKIALLKKIESKHSITAAAKALNMSYKKAWTLIRDIEQLADQPILVKSIGGKSGGSSTLTPYGKQLITEFEQLNTKCETFLNNEFKPETNGIS</sequence>
<organism evidence="2 3">
    <name type="scientific">Formosa sediminum</name>
    <dbReference type="NCBI Taxonomy" id="2594004"/>
    <lineage>
        <taxon>Bacteria</taxon>
        <taxon>Pseudomonadati</taxon>
        <taxon>Bacteroidota</taxon>
        <taxon>Flavobacteriia</taxon>
        <taxon>Flavobacteriales</taxon>
        <taxon>Flavobacteriaceae</taxon>
        <taxon>Formosa</taxon>
    </lineage>
</organism>
<protein>
    <submittedName>
        <fullName evidence="2">LysR family transcriptional regulator</fullName>
    </submittedName>
</protein>
<dbReference type="EMBL" id="CP041637">
    <property type="protein sequence ID" value="QDO93891.1"/>
    <property type="molecule type" value="Genomic_DNA"/>
</dbReference>
<name>A0A516GQU7_9FLAO</name>
<dbReference type="GO" id="GO:0003700">
    <property type="term" value="F:DNA-binding transcription factor activity"/>
    <property type="evidence" value="ECO:0007669"/>
    <property type="project" value="InterPro"/>
</dbReference>
<accession>A0A516GQU7</accession>
<dbReference type="Gene3D" id="1.10.10.10">
    <property type="entry name" value="Winged helix-like DNA-binding domain superfamily/Winged helix DNA-binding domain"/>
    <property type="match status" value="1"/>
</dbReference>
<dbReference type="SUPFAM" id="SSF46785">
    <property type="entry name" value="Winged helix' DNA-binding domain"/>
    <property type="match status" value="1"/>
</dbReference>
<dbReference type="InterPro" id="IPR051815">
    <property type="entry name" value="Molybdate_resp_trans_reg"/>
</dbReference>
<dbReference type="RefSeq" id="WP_143380780.1">
    <property type="nucleotide sequence ID" value="NZ_CP041637.1"/>
</dbReference>
<evidence type="ECO:0000259" key="1">
    <source>
        <dbReference type="Pfam" id="PF00126"/>
    </source>
</evidence>
<dbReference type="InterPro" id="IPR036390">
    <property type="entry name" value="WH_DNA-bd_sf"/>
</dbReference>
<dbReference type="PANTHER" id="PTHR30432">
    <property type="entry name" value="TRANSCRIPTIONAL REGULATOR MODE"/>
    <property type="match status" value="1"/>
</dbReference>